<dbReference type="OrthoDB" id="10261039at2759"/>
<accession>A0A9P1ITK5</accession>
<organism evidence="9 10">
    <name type="scientific">Caenorhabditis angaria</name>
    <dbReference type="NCBI Taxonomy" id="860376"/>
    <lineage>
        <taxon>Eukaryota</taxon>
        <taxon>Metazoa</taxon>
        <taxon>Ecdysozoa</taxon>
        <taxon>Nematoda</taxon>
        <taxon>Chromadorea</taxon>
        <taxon>Rhabditida</taxon>
        <taxon>Rhabditina</taxon>
        <taxon>Rhabditomorpha</taxon>
        <taxon>Rhabditoidea</taxon>
        <taxon>Rhabditidae</taxon>
        <taxon>Peloderinae</taxon>
        <taxon>Caenorhabditis</taxon>
    </lineage>
</organism>
<proteinExistence type="inferred from homology"/>
<evidence type="ECO:0000256" key="1">
    <source>
        <dbReference type="ARBA" id="ARBA00010877"/>
    </source>
</evidence>
<sequence length="532" mass="59090">MQQSGNKLLKSANLKKSINRLASSSAGGSGGGARLVGVLLGSAAAGTIGVAGYASYDNDFRKSLEKSIPATKNVLNYAIGAAEPAPISLKELRPLQMNKDGKLTQFEAKSTEIVEKKTIVVAEPEKLKEKKVELKKELIGVKQVDPNTVTVQTATSGKIRKPKAENPYLGKENSLEKNEQLTEELKSKLISAEKATKTATTAKLETIRAIENHIQTIREAIEGGKDGDWDAVTVAHVKAKRLTAKDIEAEKEARNMVAELVAEANIGGQGETTQLNPLVPISKETAKKLSNELDEMVTSVKKIDAEQIFTRDYGSLVEESRKKFMLELKAVHPELDYEDGKKMKKSDLRTILAHAHLRVDQLSLKLIDLKMNEEKTPDILEKLRIEAEENAKKNLKPIIVPEIDHKKFDEELKIKIQEIQQKYDKKLEQVVKTQKQLYDIEHANDVKIAVEKQKEIYSSQIGKALAQLEGIEKALDGHVQMDIENRKSKQMWLATQNLVDTVKFGNRSKCCMEGKKSTVGGANEGFDEMCWK</sequence>
<evidence type="ECO:0000256" key="4">
    <source>
        <dbReference type="ARBA" id="ARBA00022989"/>
    </source>
</evidence>
<comment type="subcellular location">
    <subcellularLocation>
        <location evidence="7">Mitochondrion inner membrane</location>
        <topology evidence="7">Single-pass membrane protein</topology>
    </subcellularLocation>
</comment>
<feature type="coiled-coil region" evidence="8">
    <location>
        <begin position="409"/>
        <end position="436"/>
    </location>
</feature>
<evidence type="ECO:0000256" key="5">
    <source>
        <dbReference type="ARBA" id="ARBA00023128"/>
    </source>
</evidence>
<evidence type="ECO:0000256" key="2">
    <source>
        <dbReference type="ARBA" id="ARBA00022692"/>
    </source>
</evidence>
<evidence type="ECO:0000313" key="10">
    <source>
        <dbReference type="Proteomes" id="UP001152747"/>
    </source>
</evidence>
<evidence type="ECO:0000256" key="6">
    <source>
        <dbReference type="ARBA" id="ARBA00023136"/>
    </source>
</evidence>
<comment type="function">
    <text evidence="7">Component of the MICOS complex, a large protein complex of the mitochondrial inner membrane that plays crucial roles in the maintenance of crista junctions, inner membrane architecture, and formation of contact sites to the outer membrane.</text>
</comment>
<keyword evidence="5 7" id="KW-0496">Mitochondrion</keyword>
<comment type="subunit">
    <text evidence="7">Component of the mitochondrial contact site and cristae organizing system (MICOS) complex.</text>
</comment>
<dbReference type="InterPro" id="IPR019133">
    <property type="entry name" value="MIC60"/>
</dbReference>
<dbReference type="GO" id="GO:0061617">
    <property type="term" value="C:MICOS complex"/>
    <property type="evidence" value="ECO:0007669"/>
    <property type="project" value="TreeGrafter"/>
</dbReference>
<keyword evidence="2 7" id="KW-0812">Transmembrane</keyword>
<dbReference type="PANTHER" id="PTHR15415:SF13">
    <property type="entry name" value="MICOS COMPLEX SUBUNIT MIC60-2"/>
    <property type="match status" value="1"/>
</dbReference>
<dbReference type="Pfam" id="PF09731">
    <property type="entry name" value="Mitofilin"/>
    <property type="match status" value="1"/>
</dbReference>
<dbReference type="EMBL" id="CANHGI010000005">
    <property type="protein sequence ID" value="CAI5450511.1"/>
    <property type="molecule type" value="Genomic_DNA"/>
</dbReference>
<keyword evidence="10" id="KW-1185">Reference proteome</keyword>
<comment type="similarity">
    <text evidence="1 7">Belongs to the MICOS complex subunit Mic60 family.</text>
</comment>
<gene>
    <name evidence="9" type="ORF">CAMP_LOCUS13148</name>
</gene>
<evidence type="ECO:0000256" key="3">
    <source>
        <dbReference type="ARBA" id="ARBA00022792"/>
    </source>
</evidence>
<keyword evidence="3 7" id="KW-0999">Mitochondrion inner membrane</keyword>
<name>A0A9P1ITK5_9PELO</name>
<dbReference type="Proteomes" id="UP001152747">
    <property type="component" value="Unassembled WGS sequence"/>
</dbReference>
<evidence type="ECO:0000256" key="8">
    <source>
        <dbReference type="SAM" id="Coils"/>
    </source>
</evidence>
<keyword evidence="6" id="KW-0472">Membrane</keyword>
<evidence type="ECO:0000256" key="7">
    <source>
        <dbReference type="RuleBase" id="RU363000"/>
    </source>
</evidence>
<protein>
    <recommendedName>
        <fullName evidence="7">MICOS complex subunit MIC60</fullName>
    </recommendedName>
    <alternativeName>
        <fullName evidence="7">Mitofilin</fullName>
    </alternativeName>
</protein>
<dbReference type="AlphaFoldDB" id="A0A9P1ITK5"/>
<dbReference type="GO" id="GO:0042407">
    <property type="term" value="P:cristae formation"/>
    <property type="evidence" value="ECO:0007669"/>
    <property type="project" value="TreeGrafter"/>
</dbReference>
<reference evidence="9" key="1">
    <citation type="submission" date="2022-11" db="EMBL/GenBank/DDBJ databases">
        <authorList>
            <person name="Kikuchi T."/>
        </authorList>
    </citation>
    <scope>NUCLEOTIDE SEQUENCE</scope>
    <source>
        <strain evidence="9">PS1010</strain>
    </source>
</reference>
<dbReference type="PANTHER" id="PTHR15415">
    <property type="entry name" value="MITOFILIN"/>
    <property type="match status" value="1"/>
</dbReference>
<keyword evidence="4" id="KW-1133">Transmembrane helix</keyword>
<evidence type="ECO:0000313" key="9">
    <source>
        <dbReference type="EMBL" id="CAI5450511.1"/>
    </source>
</evidence>
<keyword evidence="8" id="KW-0175">Coiled coil</keyword>
<comment type="caution">
    <text evidence="9">The sequence shown here is derived from an EMBL/GenBank/DDBJ whole genome shotgun (WGS) entry which is preliminary data.</text>
</comment>